<evidence type="ECO:0000313" key="3">
    <source>
        <dbReference type="Proteomes" id="UP001333110"/>
    </source>
</evidence>
<protein>
    <submittedName>
        <fullName evidence="2">Uncharacterized protein</fullName>
    </submittedName>
</protein>
<name>A0AAN7MIP6_MYCAM</name>
<keyword evidence="3" id="KW-1185">Reference proteome</keyword>
<organism evidence="2 3">
    <name type="scientific">Mycteria americana</name>
    <name type="common">Wood stork</name>
    <dbReference type="NCBI Taxonomy" id="33587"/>
    <lineage>
        <taxon>Eukaryota</taxon>
        <taxon>Metazoa</taxon>
        <taxon>Chordata</taxon>
        <taxon>Craniata</taxon>
        <taxon>Vertebrata</taxon>
        <taxon>Euteleostomi</taxon>
        <taxon>Archelosauria</taxon>
        <taxon>Archosauria</taxon>
        <taxon>Dinosauria</taxon>
        <taxon>Saurischia</taxon>
        <taxon>Theropoda</taxon>
        <taxon>Coelurosauria</taxon>
        <taxon>Aves</taxon>
        <taxon>Neognathae</taxon>
        <taxon>Neoaves</taxon>
        <taxon>Aequornithes</taxon>
        <taxon>Ciconiiformes</taxon>
        <taxon>Ciconiidae</taxon>
        <taxon>Mycteria</taxon>
    </lineage>
</organism>
<feature type="region of interest" description="Disordered" evidence="1">
    <location>
        <begin position="1"/>
        <end position="27"/>
    </location>
</feature>
<feature type="compositionally biased region" description="Gly residues" evidence="1">
    <location>
        <begin position="83"/>
        <end position="95"/>
    </location>
</feature>
<sequence length="226" mass="24606">MRGLTAGGTIEYRPATTRFRDGEDMEGGFRQANKAVIKNRETTARGDLQHCPEDVHIGQHNENKTHKYHKDTNHNNPNFAEGIGHGFGDSGGNGGQVEEREVEEEEVHGAVEVMVADYSGDDETVAQEGSQVDAQEEPEVQELQLPCVHECQEKELGDGAAIGRLLPPGMGTRAKRKSCIAHSLTDERKAGTLVPMDTPAQKDPQDQCVTLQLKLPSPESLTARTG</sequence>
<evidence type="ECO:0000256" key="1">
    <source>
        <dbReference type="SAM" id="MobiDB-lite"/>
    </source>
</evidence>
<gene>
    <name evidence="2" type="ORF">QYF61_021338</name>
</gene>
<accession>A0AAN7MIP6</accession>
<dbReference type="AlphaFoldDB" id="A0AAN7MIP6"/>
<dbReference type="EMBL" id="JAUNZN010000039">
    <property type="protein sequence ID" value="KAK4806502.1"/>
    <property type="molecule type" value="Genomic_DNA"/>
</dbReference>
<dbReference type="Proteomes" id="UP001333110">
    <property type="component" value="Unassembled WGS sequence"/>
</dbReference>
<reference evidence="2 3" key="1">
    <citation type="journal article" date="2023" name="J. Hered.">
        <title>Chromosome-level genome of the wood stork (Mycteria americana) provides insight into avian chromosome evolution.</title>
        <authorList>
            <person name="Flamio R. Jr."/>
            <person name="Ramstad K.M."/>
        </authorList>
    </citation>
    <scope>NUCLEOTIDE SEQUENCE [LARGE SCALE GENOMIC DNA]</scope>
    <source>
        <strain evidence="2">JAX WOST 10</strain>
    </source>
</reference>
<evidence type="ECO:0000313" key="2">
    <source>
        <dbReference type="EMBL" id="KAK4806502.1"/>
    </source>
</evidence>
<proteinExistence type="predicted"/>
<feature type="region of interest" description="Disordered" evidence="1">
    <location>
        <begin position="81"/>
        <end position="103"/>
    </location>
</feature>
<comment type="caution">
    <text evidence="2">The sequence shown here is derived from an EMBL/GenBank/DDBJ whole genome shotgun (WGS) entry which is preliminary data.</text>
</comment>